<accession>A0A1I7C4Q6</accession>
<proteinExistence type="inferred from homology"/>
<dbReference type="RefSeq" id="WP_027263970.1">
    <property type="nucleotide sequence ID" value="NZ_FPAW01000014.1"/>
</dbReference>
<dbReference type="GO" id="GO:0016491">
    <property type="term" value="F:oxidoreductase activity"/>
    <property type="evidence" value="ECO:0007669"/>
    <property type="project" value="UniProtKB-KW"/>
</dbReference>
<evidence type="ECO:0000313" key="4">
    <source>
        <dbReference type="EMBL" id="SFT94420.1"/>
    </source>
</evidence>
<dbReference type="InterPro" id="IPR036291">
    <property type="entry name" value="NAD(P)-bd_dom_sf"/>
</dbReference>
<dbReference type="Pfam" id="PF00106">
    <property type="entry name" value="adh_short"/>
    <property type="match status" value="1"/>
</dbReference>
<dbReference type="AlphaFoldDB" id="A0A1I7C4Q6"/>
<keyword evidence="5" id="KW-1185">Reference proteome</keyword>
<organism evidence="4 5">
    <name type="scientific">Sedimentitalea nanhaiensis</name>
    <dbReference type="NCBI Taxonomy" id="999627"/>
    <lineage>
        <taxon>Bacteria</taxon>
        <taxon>Pseudomonadati</taxon>
        <taxon>Pseudomonadota</taxon>
        <taxon>Alphaproteobacteria</taxon>
        <taxon>Rhodobacterales</taxon>
        <taxon>Paracoccaceae</taxon>
        <taxon>Sedimentitalea</taxon>
    </lineage>
</organism>
<feature type="domain" description="Ketoreductase" evidence="3">
    <location>
        <begin position="7"/>
        <end position="183"/>
    </location>
</feature>
<dbReference type="Gene3D" id="3.40.50.720">
    <property type="entry name" value="NAD(P)-binding Rossmann-like Domain"/>
    <property type="match status" value="1"/>
</dbReference>
<dbReference type="InterPro" id="IPR002347">
    <property type="entry name" value="SDR_fam"/>
</dbReference>
<evidence type="ECO:0000256" key="1">
    <source>
        <dbReference type="ARBA" id="ARBA00006484"/>
    </source>
</evidence>
<reference evidence="4 5" key="1">
    <citation type="submission" date="2016-10" db="EMBL/GenBank/DDBJ databases">
        <authorList>
            <person name="de Groot N.N."/>
        </authorList>
    </citation>
    <scope>NUCLEOTIDE SEQUENCE [LARGE SCALE GENOMIC DNA]</scope>
    <source>
        <strain evidence="4 5">CGMCC 1.10959</strain>
    </source>
</reference>
<name>A0A1I7C4Q6_9RHOB</name>
<evidence type="ECO:0000313" key="5">
    <source>
        <dbReference type="Proteomes" id="UP000182466"/>
    </source>
</evidence>
<dbReference type="InterPro" id="IPR020904">
    <property type="entry name" value="Sc_DH/Rdtase_CS"/>
</dbReference>
<evidence type="ECO:0000259" key="3">
    <source>
        <dbReference type="SMART" id="SM00822"/>
    </source>
</evidence>
<dbReference type="EMBL" id="FPAW01000014">
    <property type="protein sequence ID" value="SFT94420.1"/>
    <property type="molecule type" value="Genomic_DNA"/>
</dbReference>
<gene>
    <name evidence="4" type="ORF">SAMN05216236_11461</name>
</gene>
<comment type="similarity">
    <text evidence="1">Belongs to the short-chain dehydrogenases/reductases (SDR) family.</text>
</comment>
<dbReference type="PRINTS" id="PR00081">
    <property type="entry name" value="GDHRDH"/>
</dbReference>
<dbReference type="Proteomes" id="UP000182466">
    <property type="component" value="Unassembled WGS sequence"/>
</dbReference>
<keyword evidence="2" id="KW-0560">Oxidoreductase</keyword>
<sequence length="248" mass="26701">MTGFSGKTYWLVGASEGLGREIARQLSAGGAHLILSARNAERLDSLCDELPKARAMPVDVTDAAAVRRIAAEIGDVDGVIYNAGTYTPMRTTEWDSDAALAMCEVNFTGAMRVLGEIVPGFVQKGRGDITLVGSLAGYRGLPAAIGYGASKAALVSLAETMRFDLKGTGVVVRLVNPGFIATRLTEKNSFGMPMLMTPEDAANRVLKAMRTPRFRTDFPAPFSWFIRILAYLPDLVVYRCLKSGVSTR</sequence>
<dbReference type="InterPro" id="IPR057326">
    <property type="entry name" value="KR_dom"/>
</dbReference>
<dbReference type="SMART" id="SM00822">
    <property type="entry name" value="PKS_KR"/>
    <property type="match status" value="1"/>
</dbReference>
<dbReference type="OrthoDB" id="335726at2"/>
<dbReference type="PANTHER" id="PTHR44196">
    <property type="entry name" value="DEHYDROGENASE/REDUCTASE SDR FAMILY MEMBER 7B"/>
    <property type="match status" value="1"/>
</dbReference>
<dbReference type="PANTHER" id="PTHR44196:SF1">
    <property type="entry name" value="DEHYDROGENASE_REDUCTASE SDR FAMILY MEMBER 7B"/>
    <property type="match status" value="1"/>
</dbReference>
<dbReference type="PROSITE" id="PS00061">
    <property type="entry name" value="ADH_SHORT"/>
    <property type="match status" value="1"/>
</dbReference>
<dbReference type="SUPFAM" id="SSF51735">
    <property type="entry name" value="NAD(P)-binding Rossmann-fold domains"/>
    <property type="match status" value="1"/>
</dbReference>
<protein>
    <submittedName>
        <fullName evidence="4">Short-chain dehydrogenase</fullName>
    </submittedName>
</protein>
<dbReference type="GO" id="GO:0016020">
    <property type="term" value="C:membrane"/>
    <property type="evidence" value="ECO:0007669"/>
    <property type="project" value="TreeGrafter"/>
</dbReference>
<dbReference type="STRING" id="999627.SAMN05216236_11461"/>
<evidence type="ECO:0000256" key="2">
    <source>
        <dbReference type="ARBA" id="ARBA00023002"/>
    </source>
</evidence>
<dbReference type="eggNOG" id="COG0300">
    <property type="taxonomic scope" value="Bacteria"/>
</dbReference>